<reference evidence="2 3" key="1">
    <citation type="journal article" date="2020" name="Microorganisms">
        <title>Osmotic Adaptation and Compatible Solute Biosynthesis of Phototrophic Bacteria as Revealed from Genome Analyses.</title>
        <authorList>
            <person name="Imhoff J.F."/>
            <person name="Rahn T."/>
            <person name="Kunzel S."/>
            <person name="Keller A."/>
            <person name="Neulinger S.C."/>
        </authorList>
    </citation>
    <scope>NUCLEOTIDE SEQUENCE [LARGE SCALE GENOMIC DNA]</scope>
    <source>
        <strain evidence="2 3">DSM 6210</strain>
    </source>
</reference>
<dbReference type="Gene3D" id="2.60.40.2470">
    <property type="entry name" value="SoxY domain"/>
    <property type="match status" value="1"/>
</dbReference>
<evidence type="ECO:0000313" key="2">
    <source>
        <dbReference type="EMBL" id="MBK1632057.1"/>
    </source>
</evidence>
<comment type="caution">
    <text evidence="2">The sequence shown here is derived from an EMBL/GenBank/DDBJ whole genome shotgun (WGS) entry which is preliminary data.</text>
</comment>
<accession>A0ABS1CJH3</accession>
<proteinExistence type="predicted"/>
<sequence>MLRRQFIRRGGEGLSLAALASAGLLPSLLRAEAPSDAWPTEAFHAEQLDRARQLLFGSASAEPTDAILIEAPDIAENGRMVPVTTTVDLPQPRSLALLSDENPFPLLALAHFTPAVAATVSVRVKLGASAKLIALVEADGGLYRATRAVKVTAGGCGG</sequence>
<dbReference type="EMBL" id="NRRV01000038">
    <property type="protein sequence ID" value="MBK1632057.1"/>
    <property type="molecule type" value="Genomic_DNA"/>
</dbReference>
<protein>
    <submittedName>
        <fullName evidence="2">Thiosulfate oxidation carrier protein SoxY</fullName>
    </submittedName>
</protein>
<dbReference type="Pfam" id="PF13501">
    <property type="entry name" value="SoxY"/>
    <property type="match status" value="1"/>
</dbReference>
<evidence type="ECO:0000259" key="1">
    <source>
        <dbReference type="Pfam" id="PF13501"/>
    </source>
</evidence>
<dbReference type="PROSITE" id="PS51318">
    <property type="entry name" value="TAT"/>
    <property type="match status" value="1"/>
</dbReference>
<gene>
    <name evidence="2" type="ORF">CKO31_15180</name>
</gene>
<dbReference type="RefSeq" id="WP_200239246.1">
    <property type="nucleotide sequence ID" value="NZ_NRRV01000038.1"/>
</dbReference>
<dbReference type="Proteomes" id="UP000748752">
    <property type="component" value="Unassembled WGS sequence"/>
</dbReference>
<feature type="domain" description="Ig-like SoxY" evidence="1">
    <location>
        <begin position="54"/>
        <end position="156"/>
    </location>
</feature>
<name>A0ABS1CJH3_9GAMM</name>
<keyword evidence="3" id="KW-1185">Reference proteome</keyword>
<dbReference type="InterPro" id="IPR016568">
    <property type="entry name" value="Sulphur_oxidation_SoxY"/>
</dbReference>
<organism evidence="2 3">
    <name type="scientific">Thiohalocapsa halophila</name>
    <dbReference type="NCBI Taxonomy" id="69359"/>
    <lineage>
        <taxon>Bacteria</taxon>
        <taxon>Pseudomonadati</taxon>
        <taxon>Pseudomonadota</taxon>
        <taxon>Gammaproteobacteria</taxon>
        <taxon>Chromatiales</taxon>
        <taxon>Chromatiaceae</taxon>
        <taxon>Thiohalocapsa</taxon>
    </lineage>
</organism>
<dbReference type="InterPro" id="IPR006311">
    <property type="entry name" value="TAT_signal"/>
</dbReference>
<evidence type="ECO:0000313" key="3">
    <source>
        <dbReference type="Proteomes" id="UP000748752"/>
    </source>
</evidence>
<dbReference type="InterPro" id="IPR038162">
    <property type="entry name" value="SoxY_sf"/>
</dbReference>
<dbReference type="InterPro" id="IPR032711">
    <property type="entry name" value="SoxY"/>
</dbReference>
<dbReference type="PIRSF" id="PIRSF010312">
    <property type="entry name" value="Sulphur_oxidation_SoxY"/>
    <property type="match status" value="1"/>
</dbReference>